<evidence type="ECO:0000313" key="1">
    <source>
        <dbReference type="EMBL" id="KAK4005186.1"/>
    </source>
</evidence>
<keyword evidence="2" id="KW-1185">Reference proteome</keyword>
<sequence>MSVTVSLNTNGVGLDSTLSAVAAPASGPVPITNGSSPTNNQTTIGAVTSSPATVGTAPAAAAAAAAITSANNAVNNTNN</sequence>
<name>A0ABQ9YX59_9CRUS</name>
<protein>
    <submittedName>
        <fullName evidence="1">Uncharacterized protein</fullName>
    </submittedName>
</protein>
<dbReference type="Proteomes" id="UP001234178">
    <property type="component" value="Unassembled WGS sequence"/>
</dbReference>
<comment type="caution">
    <text evidence="1">The sequence shown here is derived from an EMBL/GenBank/DDBJ whole genome shotgun (WGS) entry which is preliminary data.</text>
</comment>
<accession>A0ABQ9YX59</accession>
<organism evidence="1 2">
    <name type="scientific">Daphnia magna</name>
    <dbReference type="NCBI Taxonomy" id="35525"/>
    <lineage>
        <taxon>Eukaryota</taxon>
        <taxon>Metazoa</taxon>
        <taxon>Ecdysozoa</taxon>
        <taxon>Arthropoda</taxon>
        <taxon>Crustacea</taxon>
        <taxon>Branchiopoda</taxon>
        <taxon>Diplostraca</taxon>
        <taxon>Cladocera</taxon>
        <taxon>Anomopoda</taxon>
        <taxon>Daphniidae</taxon>
        <taxon>Daphnia</taxon>
    </lineage>
</organism>
<gene>
    <name evidence="1" type="ORF">OUZ56_006907</name>
</gene>
<evidence type="ECO:0000313" key="2">
    <source>
        <dbReference type="Proteomes" id="UP001234178"/>
    </source>
</evidence>
<reference evidence="1 2" key="1">
    <citation type="journal article" date="2023" name="Nucleic Acids Res.">
        <title>The hologenome of Daphnia magna reveals possible DNA methylation and microbiome-mediated evolution of the host genome.</title>
        <authorList>
            <person name="Chaturvedi A."/>
            <person name="Li X."/>
            <person name="Dhandapani V."/>
            <person name="Marshall H."/>
            <person name="Kissane S."/>
            <person name="Cuenca-Cambronero M."/>
            <person name="Asole G."/>
            <person name="Calvet F."/>
            <person name="Ruiz-Romero M."/>
            <person name="Marangio P."/>
            <person name="Guigo R."/>
            <person name="Rago D."/>
            <person name="Mirbahai L."/>
            <person name="Eastwood N."/>
            <person name="Colbourne J.K."/>
            <person name="Zhou J."/>
            <person name="Mallon E."/>
            <person name="Orsini L."/>
        </authorList>
    </citation>
    <scope>NUCLEOTIDE SEQUENCE [LARGE SCALE GENOMIC DNA]</scope>
    <source>
        <strain evidence="1">LRV0_1</strain>
    </source>
</reference>
<dbReference type="EMBL" id="JAOYFB010000001">
    <property type="protein sequence ID" value="KAK4005186.1"/>
    <property type="molecule type" value="Genomic_DNA"/>
</dbReference>
<proteinExistence type="predicted"/>